<dbReference type="OMA" id="IDGWEYV"/>
<dbReference type="OrthoDB" id="446462at2759"/>
<protein>
    <recommendedName>
        <fullName evidence="6">3'-5' exonuclease domain-containing protein</fullName>
    </recommendedName>
</protein>
<accession>A0A3B6C2P2</accession>
<dbReference type="InterPro" id="IPR051132">
    <property type="entry name" value="3-5_Exonuclease_domain"/>
</dbReference>
<dbReference type="InterPro" id="IPR012337">
    <property type="entry name" value="RNaseH-like_sf"/>
</dbReference>
<dbReference type="InterPro" id="IPR036397">
    <property type="entry name" value="RNaseH_sf"/>
</dbReference>
<dbReference type="AlphaFoldDB" id="A0A3B6C2P2"/>
<keyword evidence="1" id="KW-0540">Nuclease</keyword>
<evidence type="ECO:0000256" key="1">
    <source>
        <dbReference type="ARBA" id="ARBA00022722"/>
    </source>
</evidence>
<name>A0A3B6C2P2_WHEAT</name>
<dbReference type="SMR" id="A0A3B6C2P2"/>
<reference evidence="4" key="1">
    <citation type="submission" date="2018-08" db="EMBL/GenBank/DDBJ databases">
        <authorList>
            <person name="Rossello M."/>
        </authorList>
    </citation>
    <scope>NUCLEOTIDE SEQUENCE [LARGE SCALE GENOMIC DNA]</scope>
    <source>
        <strain evidence="4">cv. Chinese Spring</strain>
    </source>
</reference>
<evidence type="ECO:0000256" key="2">
    <source>
        <dbReference type="ARBA" id="ARBA00022801"/>
    </source>
</evidence>
<dbReference type="EnsemblPlants" id="TraesCS2B02G200600.1">
    <property type="protein sequence ID" value="TraesCS2B02G200600.1"/>
    <property type="gene ID" value="TraesCS2B02G200600"/>
</dbReference>
<sequence length="258" mass="29704">MAEEPSAKRHHAETSDKRSNLVDINVPGEKREYTTTLKGVELHNNETLEIACTSVPEKADEVISKLWRMLGSRVCRIVGVDVHYTNEDEPPQKAAVLQLCVDELCLVYHIAAPTKWPKRLTEMLQHEKLFTFAGFSIESDKEKLKLSGMEINPNKFIDIQRKWRVPYTGKEYESLTDVAASVIHPFYKGMKNKINTQEDYKLWGTSELPDNLIEYAGVDAYTAYKSWFMIDYITDGSEYAKEREAENFYDRPYCPFAG</sequence>
<dbReference type="GO" id="GO:0008408">
    <property type="term" value="F:3'-5' exonuclease activity"/>
    <property type="evidence" value="ECO:0000318"/>
    <property type="project" value="GO_Central"/>
</dbReference>
<proteinExistence type="predicted"/>
<evidence type="ECO:0000313" key="5">
    <source>
        <dbReference type="Proteomes" id="UP000019116"/>
    </source>
</evidence>
<dbReference type="GO" id="GO:0003676">
    <property type="term" value="F:nucleic acid binding"/>
    <property type="evidence" value="ECO:0007669"/>
    <property type="project" value="InterPro"/>
</dbReference>
<dbReference type="Gramene" id="TraesCS2B03G0483400.1">
    <property type="protein sequence ID" value="TraesCS2B03G0483400.1.CDS"/>
    <property type="gene ID" value="TraesCS2B03G0483400"/>
</dbReference>
<evidence type="ECO:0000256" key="3">
    <source>
        <dbReference type="SAM" id="MobiDB-lite"/>
    </source>
</evidence>
<dbReference type="STRING" id="4565.A0A3B6C2P2"/>
<organism evidence="4">
    <name type="scientific">Triticum aestivum</name>
    <name type="common">Wheat</name>
    <dbReference type="NCBI Taxonomy" id="4565"/>
    <lineage>
        <taxon>Eukaryota</taxon>
        <taxon>Viridiplantae</taxon>
        <taxon>Streptophyta</taxon>
        <taxon>Embryophyta</taxon>
        <taxon>Tracheophyta</taxon>
        <taxon>Spermatophyta</taxon>
        <taxon>Magnoliopsida</taxon>
        <taxon>Liliopsida</taxon>
        <taxon>Poales</taxon>
        <taxon>Poaceae</taxon>
        <taxon>BOP clade</taxon>
        <taxon>Pooideae</taxon>
        <taxon>Triticodae</taxon>
        <taxon>Triticeae</taxon>
        <taxon>Triticinae</taxon>
        <taxon>Triticum</taxon>
    </lineage>
</organism>
<dbReference type="Gene3D" id="3.30.420.10">
    <property type="entry name" value="Ribonuclease H-like superfamily/Ribonuclease H"/>
    <property type="match status" value="1"/>
</dbReference>
<dbReference type="SUPFAM" id="SSF53098">
    <property type="entry name" value="Ribonuclease H-like"/>
    <property type="match status" value="1"/>
</dbReference>
<keyword evidence="5" id="KW-1185">Reference proteome</keyword>
<keyword evidence="2" id="KW-0378">Hydrolase</keyword>
<reference evidence="4" key="2">
    <citation type="submission" date="2018-10" db="UniProtKB">
        <authorList>
            <consortium name="EnsemblPlants"/>
        </authorList>
    </citation>
    <scope>IDENTIFICATION</scope>
</reference>
<evidence type="ECO:0000313" key="4">
    <source>
        <dbReference type="EnsemblPlants" id="TraesCS2B02G200600.1"/>
    </source>
</evidence>
<dbReference type="Gramene" id="TraesMAC2B03G00893010.1">
    <property type="protein sequence ID" value="TraesMAC2B03G00893010.1"/>
    <property type="gene ID" value="TraesMAC2B03G00893010"/>
</dbReference>
<dbReference type="GO" id="GO:0005737">
    <property type="term" value="C:cytoplasm"/>
    <property type="evidence" value="ECO:0000318"/>
    <property type="project" value="GO_Central"/>
</dbReference>
<dbReference type="PANTHER" id="PTHR13620">
    <property type="entry name" value="3-5 EXONUCLEASE"/>
    <property type="match status" value="1"/>
</dbReference>
<dbReference type="Proteomes" id="UP000019116">
    <property type="component" value="Chromosome 2B"/>
</dbReference>
<dbReference type="GO" id="GO:0005634">
    <property type="term" value="C:nucleus"/>
    <property type="evidence" value="ECO:0000318"/>
    <property type="project" value="GO_Central"/>
</dbReference>
<dbReference type="PANTHER" id="PTHR13620:SF75">
    <property type="entry name" value="UBIQUITIN-LIKE DOMAIN-CONTAINING PROTEIN"/>
    <property type="match status" value="1"/>
</dbReference>
<feature type="region of interest" description="Disordered" evidence="3">
    <location>
        <begin position="1"/>
        <end position="25"/>
    </location>
</feature>
<dbReference type="Gramene" id="TraesCS2B02G200600.1">
    <property type="protein sequence ID" value="TraesCS2B02G200600.1"/>
    <property type="gene ID" value="TraesCS2B02G200600"/>
</dbReference>
<evidence type="ECO:0008006" key="6">
    <source>
        <dbReference type="Google" id="ProtNLM"/>
    </source>
</evidence>
<dbReference type="Gramene" id="TraesWEE_scaffold_047938_01G000200.1">
    <property type="protein sequence ID" value="TraesWEE_scaffold_047938_01G000200.1"/>
    <property type="gene ID" value="TraesWEE_scaffold_047938_01G000200"/>
</dbReference>